<sequence>MVDEPVQVFQMLPDALDVTHARFLHADDLRCLRRDVRRPADVARVAGVAEVPRRDPVRRDVLGGAQGRRGGVPNGALEPRNTMQATSTVPASNRVLLPSTFASSPPAHPASDVSCTRIGDGVAGSR</sequence>
<accession>A0AAT9HMV7</accession>
<reference evidence="2" key="2">
    <citation type="submission" date="2024-07" db="EMBL/GenBank/DDBJ databases">
        <title>Streptomyces haneummycinica sp. nov., a new antibiotic-producing actinobacterium isolated from marine sediment.</title>
        <authorList>
            <person name="Uemura M."/>
            <person name="Hamada M."/>
            <person name="Hirano S."/>
            <person name="Kobayashi K."/>
            <person name="Ohshiro T."/>
            <person name="Kobayashi T."/>
            <person name="Terahara T."/>
        </authorList>
    </citation>
    <scope>NUCLEOTIDE SEQUENCE</scope>
    <source>
        <strain evidence="2">KM77-8</strain>
    </source>
</reference>
<evidence type="ECO:0000256" key="1">
    <source>
        <dbReference type="SAM" id="MobiDB-lite"/>
    </source>
</evidence>
<dbReference type="AlphaFoldDB" id="A0AAT9HMV7"/>
<proteinExistence type="predicted"/>
<dbReference type="EMBL" id="AP035768">
    <property type="protein sequence ID" value="BFO18603.1"/>
    <property type="molecule type" value="Genomic_DNA"/>
</dbReference>
<name>A0AAT9HMV7_9ACTN</name>
<protein>
    <submittedName>
        <fullName evidence="2">Uncharacterized protein</fullName>
    </submittedName>
</protein>
<evidence type="ECO:0000313" key="2">
    <source>
        <dbReference type="EMBL" id="BFO18603.1"/>
    </source>
</evidence>
<gene>
    <name evidence="2" type="ORF">SHKM778_49910</name>
</gene>
<reference evidence="2" key="1">
    <citation type="submission" date="2024-06" db="EMBL/GenBank/DDBJ databases">
        <authorList>
            <consortium name="consrtm"/>
            <person name="Uemura M."/>
            <person name="Terahara T."/>
        </authorList>
    </citation>
    <scope>NUCLEOTIDE SEQUENCE</scope>
    <source>
        <strain evidence="2">KM77-8</strain>
    </source>
</reference>
<organism evidence="2">
    <name type="scientific">Streptomyces haneummycinicus</name>
    <dbReference type="NCBI Taxonomy" id="3074435"/>
    <lineage>
        <taxon>Bacteria</taxon>
        <taxon>Bacillati</taxon>
        <taxon>Actinomycetota</taxon>
        <taxon>Actinomycetes</taxon>
        <taxon>Kitasatosporales</taxon>
        <taxon>Streptomycetaceae</taxon>
        <taxon>Streptomyces</taxon>
    </lineage>
</organism>
<feature type="region of interest" description="Disordered" evidence="1">
    <location>
        <begin position="100"/>
        <end position="126"/>
    </location>
</feature>
<feature type="compositionally biased region" description="Gly residues" evidence="1">
    <location>
        <begin position="64"/>
        <end position="73"/>
    </location>
</feature>
<feature type="region of interest" description="Disordered" evidence="1">
    <location>
        <begin position="60"/>
        <end position="88"/>
    </location>
</feature>